<comment type="caution">
    <text evidence="7">The sequence shown here is derived from an EMBL/GenBank/DDBJ whole genome shotgun (WGS) entry which is preliminary data.</text>
</comment>
<evidence type="ECO:0000256" key="4">
    <source>
        <dbReference type="ARBA" id="ARBA00023316"/>
    </source>
</evidence>
<keyword evidence="1" id="KW-0436">Ligase</keyword>
<dbReference type="InterPro" id="IPR052032">
    <property type="entry name" value="ATP-dep_AA_Ligase"/>
</dbReference>
<keyword evidence="3 5" id="KW-0067">ATP-binding</keyword>
<dbReference type="Gene3D" id="3.40.50.20">
    <property type="match status" value="1"/>
</dbReference>
<evidence type="ECO:0000256" key="3">
    <source>
        <dbReference type="ARBA" id="ARBA00022840"/>
    </source>
</evidence>
<dbReference type="RefSeq" id="WP_134019237.1">
    <property type="nucleotide sequence ID" value="NZ_SOEC01000014.1"/>
</dbReference>
<dbReference type="Proteomes" id="UP000294489">
    <property type="component" value="Unassembled WGS sequence"/>
</dbReference>
<protein>
    <submittedName>
        <fullName evidence="7">Biotin carboxylase</fullName>
    </submittedName>
</protein>
<evidence type="ECO:0000256" key="5">
    <source>
        <dbReference type="PROSITE-ProRule" id="PRU00409"/>
    </source>
</evidence>
<dbReference type="InterPro" id="IPR013815">
    <property type="entry name" value="ATP_grasp_subdomain_1"/>
</dbReference>
<dbReference type="PANTHER" id="PTHR43585:SF2">
    <property type="entry name" value="ATP-GRASP ENZYME FSQD"/>
    <property type="match status" value="1"/>
</dbReference>
<dbReference type="InterPro" id="IPR011095">
    <property type="entry name" value="Dala_Dala_lig_C"/>
</dbReference>
<dbReference type="GO" id="GO:0046872">
    <property type="term" value="F:metal ion binding"/>
    <property type="evidence" value="ECO:0007669"/>
    <property type="project" value="InterPro"/>
</dbReference>
<dbReference type="SUPFAM" id="SSF52440">
    <property type="entry name" value="PreATP-grasp domain"/>
    <property type="match status" value="1"/>
</dbReference>
<gene>
    <name evidence="7" type="ORF">DFO67_1149</name>
</gene>
<evidence type="ECO:0000256" key="2">
    <source>
        <dbReference type="ARBA" id="ARBA00022741"/>
    </source>
</evidence>
<dbReference type="PANTHER" id="PTHR43585">
    <property type="entry name" value="FUMIPYRROLE BIOSYNTHESIS PROTEIN C"/>
    <property type="match status" value="1"/>
</dbReference>
<name>A0A4R8FTZ3_9GAMM</name>
<dbReference type="Gene3D" id="3.30.470.20">
    <property type="entry name" value="ATP-grasp fold, B domain"/>
    <property type="match status" value="1"/>
</dbReference>
<dbReference type="GO" id="GO:0005524">
    <property type="term" value="F:ATP binding"/>
    <property type="evidence" value="ECO:0007669"/>
    <property type="project" value="UniProtKB-UniRule"/>
</dbReference>
<dbReference type="GO" id="GO:0008716">
    <property type="term" value="F:D-alanine-D-alanine ligase activity"/>
    <property type="evidence" value="ECO:0007669"/>
    <property type="project" value="InterPro"/>
</dbReference>
<evidence type="ECO:0000313" key="7">
    <source>
        <dbReference type="EMBL" id="TDX26927.1"/>
    </source>
</evidence>
<evidence type="ECO:0000256" key="1">
    <source>
        <dbReference type="ARBA" id="ARBA00022598"/>
    </source>
</evidence>
<evidence type="ECO:0000259" key="6">
    <source>
        <dbReference type="PROSITE" id="PS50975"/>
    </source>
</evidence>
<keyword evidence="2 5" id="KW-0547">Nucleotide-binding</keyword>
<feature type="domain" description="ATP-grasp" evidence="6">
    <location>
        <begin position="107"/>
        <end position="303"/>
    </location>
</feature>
<dbReference type="GO" id="GO:0071555">
    <property type="term" value="P:cell wall organization"/>
    <property type="evidence" value="ECO:0007669"/>
    <property type="project" value="UniProtKB-KW"/>
</dbReference>
<sequence>MKKILFLGASKIQLPPIQYAVENGYYVITCDYLPDNPGHQLANEYHNISTKDKDAVLRMAREAGIDGVIAYGADSAAPTVAYVAEKLGLPGNPYESVNILTRKDLFRKFLKANGFNAPRSNAFDSLEEAKEWLNIIGAPAYVKPVDSSASIGNTLLTTTSDLPAAFEHAMNHSSASRVVVEEVIEKSGYQIDSDIFMEKGELKYWLWANAHFDYKCSPPIEIANSYPAILKKEVGEKARDELEKILQLLNCRTGAFNVEFLVDSNDEIWFLEVAPRNGGSRIPELIKYATNNDMVKAIVDTAVGLDSQLVHVDSPIGCWSNYTIHSLEDGVLKDIWMSDRLKSKVVEKQIWSQPGDFVRKSRGGMDDLGEMILKFDDASEMISMLDDMDKDIRVIVDI</sequence>
<dbReference type="OrthoDB" id="9803907at2"/>
<dbReference type="PROSITE" id="PS50975">
    <property type="entry name" value="ATP_GRASP"/>
    <property type="match status" value="1"/>
</dbReference>
<keyword evidence="4" id="KW-0961">Cell wall biogenesis/degradation</keyword>
<accession>A0A4R8FTZ3</accession>
<dbReference type="AlphaFoldDB" id="A0A4R8FTZ3"/>
<evidence type="ECO:0000313" key="8">
    <source>
        <dbReference type="Proteomes" id="UP000294489"/>
    </source>
</evidence>
<reference evidence="7 8" key="1">
    <citation type="submission" date="2019-03" db="EMBL/GenBank/DDBJ databases">
        <title>Freshwater and sediment microbial communities from various areas in North America, analyzing microbe dynamics in response to fracking.</title>
        <authorList>
            <person name="Lamendella R."/>
        </authorList>
    </citation>
    <scope>NUCLEOTIDE SEQUENCE [LARGE SCALE GENOMIC DNA]</scope>
    <source>
        <strain evidence="7 8">6_TX</strain>
    </source>
</reference>
<dbReference type="SUPFAM" id="SSF56059">
    <property type="entry name" value="Glutathione synthetase ATP-binding domain-like"/>
    <property type="match status" value="1"/>
</dbReference>
<dbReference type="InterPro" id="IPR016185">
    <property type="entry name" value="PreATP-grasp_dom_sf"/>
</dbReference>
<organism evidence="7 8">
    <name type="scientific">Modicisalibacter xianhensis</name>
    <dbReference type="NCBI Taxonomy" id="442341"/>
    <lineage>
        <taxon>Bacteria</taxon>
        <taxon>Pseudomonadati</taxon>
        <taxon>Pseudomonadota</taxon>
        <taxon>Gammaproteobacteria</taxon>
        <taxon>Oceanospirillales</taxon>
        <taxon>Halomonadaceae</taxon>
        <taxon>Modicisalibacter</taxon>
    </lineage>
</organism>
<proteinExistence type="predicted"/>
<dbReference type="Pfam" id="PF07478">
    <property type="entry name" value="Dala_Dala_lig_C"/>
    <property type="match status" value="1"/>
</dbReference>
<dbReference type="EMBL" id="SOEC01000014">
    <property type="protein sequence ID" value="TDX26927.1"/>
    <property type="molecule type" value="Genomic_DNA"/>
</dbReference>
<dbReference type="InterPro" id="IPR011761">
    <property type="entry name" value="ATP-grasp"/>
</dbReference>
<dbReference type="Gene3D" id="3.30.1490.20">
    <property type="entry name" value="ATP-grasp fold, A domain"/>
    <property type="match status" value="1"/>
</dbReference>